<proteinExistence type="predicted"/>
<evidence type="ECO:0000313" key="1">
    <source>
        <dbReference type="EMBL" id="TDK41158.1"/>
    </source>
</evidence>
<dbReference type="Pfam" id="PF11162">
    <property type="entry name" value="DUF2946"/>
    <property type="match status" value="1"/>
</dbReference>
<dbReference type="AlphaFoldDB" id="A0A4R5UQ58"/>
<dbReference type="InterPro" id="IPR021333">
    <property type="entry name" value="DUF2946"/>
</dbReference>
<dbReference type="Proteomes" id="UP000295301">
    <property type="component" value="Unassembled WGS sequence"/>
</dbReference>
<dbReference type="RefSeq" id="WP_133361727.1">
    <property type="nucleotide sequence ID" value="NZ_SMUV01000074.1"/>
</dbReference>
<evidence type="ECO:0000313" key="2">
    <source>
        <dbReference type="Proteomes" id="UP000295301"/>
    </source>
</evidence>
<dbReference type="OrthoDB" id="7746083at2"/>
<organism evidence="1 2">
    <name type="scientific">Antarcticimicrobium luteum</name>
    <dbReference type="NCBI Taxonomy" id="2547397"/>
    <lineage>
        <taxon>Bacteria</taxon>
        <taxon>Pseudomonadati</taxon>
        <taxon>Pseudomonadota</taxon>
        <taxon>Alphaproteobacteria</taxon>
        <taxon>Rhodobacterales</taxon>
        <taxon>Paracoccaceae</taxon>
        <taxon>Antarcticimicrobium</taxon>
    </lineage>
</organism>
<protein>
    <submittedName>
        <fullName evidence="1">DUF2946 domain-containing protein</fullName>
    </submittedName>
</protein>
<reference evidence="1 2" key="1">
    <citation type="submission" date="2019-03" db="EMBL/GenBank/DDBJ databases">
        <title>Ruegeria lutea sp. nov., a novel strain, isolated from marine sediment, the Masan Bay, South Korea.</title>
        <authorList>
            <person name="Kim J."/>
            <person name="Kim D.-Y."/>
            <person name="Lee S.-S."/>
        </authorList>
    </citation>
    <scope>NUCLEOTIDE SEQUENCE [LARGE SCALE GENOMIC DNA]</scope>
    <source>
        <strain evidence="1 2">318-1</strain>
    </source>
</reference>
<sequence length="131" mass="13499">MKIGNAFRAGFGGIVPAVLAVLLTVQFAFMHAPTSAAQGGAGIEVVLCTEDGLQTITLDLSAGTPQDRPAVPHGAKCPLCITGAVLVFDQPDRALAAVEFHPVRYPLAAGPRSHPARPVRSAAIRAPPLTV</sequence>
<dbReference type="EMBL" id="SMUV01000074">
    <property type="protein sequence ID" value="TDK41158.1"/>
    <property type="molecule type" value="Genomic_DNA"/>
</dbReference>
<name>A0A4R5UQ58_9RHOB</name>
<accession>A0A4R5UQ58</accession>
<gene>
    <name evidence="1" type="ORF">E1832_20915</name>
</gene>
<keyword evidence="2" id="KW-1185">Reference proteome</keyword>
<comment type="caution">
    <text evidence="1">The sequence shown here is derived from an EMBL/GenBank/DDBJ whole genome shotgun (WGS) entry which is preliminary data.</text>
</comment>